<name>A0AAI8L2Y2_9ACTN</name>
<dbReference type="Proteomes" id="UP000265765">
    <property type="component" value="Chromosome"/>
</dbReference>
<dbReference type="InterPro" id="IPR016181">
    <property type="entry name" value="Acyl_CoA_acyltransferase"/>
</dbReference>
<dbReference type="AlphaFoldDB" id="A0AAI8L2Y2"/>
<dbReference type="Gene3D" id="3.40.630.30">
    <property type="match status" value="1"/>
</dbReference>
<dbReference type="GO" id="GO:0016747">
    <property type="term" value="F:acyltransferase activity, transferring groups other than amino-acyl groups"/>
    <property type="evidence" value="ECO:0007669"/>
    <property type="project" value="InterPro"/>
</dbReference>
<evidence type="ECO:0000313" key="3">
    <source>
        <dbReference type="Proteomes" id="UP000265765"/>
    </source>
</evidence>
<dbReference type="EMBL" id="CP032427">
    <property type="protein sequence ID" value="AYC40512.1"/>
    <property type="molecule type" value="Genomic_DNA"/>
</dbReference>
<sequence length="313" mass="33807">MRPETPPPPATADSWHVTEDLDAFLSQAGTFLRSRPDLHTLVLTVVETRRNGGARTYGDQAPWFGVLEEAGQVRAACFRTPPHRLVTTALTPAQADALAARLLALGRPVSGVNAVRETADAFAASWSRRTGATTGPRPHGTRLHRLAALTPPDPAPPGRARIAGQADRELLALWFDEFQEAIGEPGRQDAGAWTDTRLAYGGLTLWETPDGTPVSMGGISPLLAGMIRVAPVYTPAPLRRRGYAAAVTTAITRTALDRGADQLLLFTDLANPTSNALYRRLGYVPVADFTAYDFTAYDFTAYDFTAYDFTEPS</sequence>
<protein>
    <recommendedName>
        <fullName evidence="1">N-acetyltransferase domain-containing protein</fullName>
    </recommendedName>
</protein>
<dbReference type="GeneID" id="91283655"/>
<dbReference type="Pfam" id="PF00583">
    <property type="entry name" value="Acetyltransf_1"/>
    <property type="match status" value="1"/>
</dbReference>
<dbReference type="SUPFAM" id="SSF55729">
    <property type="entry name" value="Acyl-CoA N-acyltransferases (Nat)"/>
    <property type="match status" value="1"/>
</dbReference>
<proteinExistence type="predicted"/>
<evidence type="ECO:0000259" key="1">
    <source>
        <dbReference type="PROSITE" id="PS51186"/>
    </source>
</evidence>
<dbReference type="InterPro" id="IPR000182">
    <property type="entry name" value="GNAT_dom"/>
</dbReference>
<dbReference type="RefSeq" id="WP_120051909.1">
    <property type="nucleotide sequence ID" value="NZ_CP032427.1"/>
</dbReference>
<dbReference type="PROSITE" id="PS51186">
    <property type="entry name" value="GNAT"/>
    <property type="match status" value="1"/>
</dbReference>
<gene>
    <name evidence="2" type="ORF">DWG14_04777</name>
</gene>
<accession>A0AAI8L2Y2</accession>
<organism evidence="2 3">
    <name type="scientific">Streptomyces griseorubiginosus</name>
    <dbReference type="NCBI Taxonomy" id="67304"/>
    <lineage>
        <taxon>Bacteria</taxon>
        <taxon>Bacillati</taxon>
        <taxon>Actinomycetota</taxon>
        <taxon>Actinomycetes</taxon>
        <taxon>Kitasatosporales</taxon>
        <taxon>Streptomycetaceae</taxon>
        <taxon>Streptomyces</taxon>
    </lineage>
</organism>
<dbReference type="KEGG" id="sge:DWG14_04777"/>
<reference evidence="2 3" key="1">
    <citation type="submission" date="2018-09" db="EMBL/GenBank/DDBJ databases">
        <title>Production of Trimethoprim by Streptomyces sp. 3E-1.</title>
        <authorList>
            <person name="Kang H.J."/>
            <person name="Kim S.B."/>
        </authorList>
    </citation>
    <scope>NUCLEOTIDE SEQUENCE [LARGE SCALE GENOMIC DNA]</scope>
    <source>
        <strain evidence="2 3">3E-1</strain>
    </source>
</reference>
<feature type="domain" description="N-acetyltransferase" evidence="1">
    <location>
        <begin position="161"/>
        <end position="307"/>
    </location>
</feature>
<evidence type="ECO:0000313" key="2">
    <source>
        <dbReference type="EMBL" id="AYC40512.1"/>
    </source>
</evidence>